<dbReference type="AlphaFoldDB" id="A0A813W1V0"/>
<accession>A0A813W1V0</accession>
<dbReference type="PANTHER" id="PTHR21588:SF23">
    <property type="entry name" value="MICOS COMPLEX SUBUNIT MIC19 ISOFORM X1"/>
    <property type="match status" value="1"/>
</dbReference>
<keyword evidence="3" id="KW-1185">Reference proteome</keyword>
<evidence type="ECO:0000313" key="2">
    <source>
        <dbReference type="EMBL" id="CAF0845838.1"/>
    </source>
</evidence>
<evidence type="ECO:0008006" key="4">
    <source>
        <dbReference type="Google" id="ProtNLM"/>
    </source>
</evidence>
<gene>
    <name evidence="2" type="ORF">OXX778_LOCUS8694</name>
</gene>
<dbReference type="EMBL" id="CAJNOC010001218">
    <property type="protein sequence ID" value="CAF0845838.1"/>
    <property type="molecule type" value="Genomic_DNA"/>
</dbReference>
<feature type="region of interest" description="Disordered" evidence="1">
    <location>
        <begin position="40"/>
        <end position="61"/>
    </location>
</feature>
<name>A0A813W1V0_9BILA</name>
<dbReference type="OrthoDB" id="70030at2759"/>
<evidence type="ECO:0000256" key="1">
    <source>
        <dbReference type="SAM" id="MobiDB-lite"/>
    </source>
</evidence>
<protein>
    <recommendedName>
        <fullName evidence="4">MICOS complex subunit MIC19</fullName>
    </recommendedName>
</protein>
<dbReference type="PANTHER" id="PTHR21588">
    <property type="entry name" value="COILED-COIL-HELIX-COILED-COIL-HELIX DOMAIN CONTAINING 6"/>
    <property type="match status" value="1"/>
</dbReference>
<organism evidence="2 3">
    <name type="scientific">Brachionus calyciflorus</name>
    <dbReference type="NCBI Taxonomy" id="104777"/>
    <lineage>
        <taxon>Eukaryota</taxon>
        <taxon>Metazoa</taxon>
        <taxon>Spiralia</taxon>
        <taxon>Gnathifera</taxon>
        <taxon>Rotifera</taxon>
        <taxon>Eurotatoria</taxon>
        <taxon>Monogononta</taxon>
        <taxon>Pseudotrocha</taxon>
        <taxon>Ploima</taxon>
        <taxon>Brachionidae</taxon>
        <taxon>Brachionus</taxon>
    </lineage>
</organism>
<proteinExistence type="predicted"/>
<evidence type="ECO:0000313" key="3">
    <source>
        <dbReference type="Proteomes" id="UP000663879"/>
    </source>
</evidence>
<comment type="caution">
    <text evidence="2">The sequence shown here is derived from an EMBL/GenBank/DDBJ whole genome shotgun (WGS) entry which is preliminary data.</text>
</comment>
<dbReference type="Proteomes" id="UP000663879">
    <property type="component" value="Unassembled WGS sequence"/>
</dbReference>
<reference evidence="2" key="1">
    <citation type="submission" date="2021-02" db="EMBL/GenBank/DDBJ databases">
        <authorList>
            <person name="Nowell W R."/>
        </authorList>
    </citation>
    <scope>NUCLEOTIDE SEQUENCE</scope>
    <source>
        <strain evidence="2">Ploen Becks lab</strain>
    </source>
</reference>
<dbReference type="InterPro" id="IPR052632">
    <property type="entry name" value="MICOS_subunit_Mic19"/>
</dbReference>
<dbReference type="GO" id="GO:0061617">
    <property type="term" value="C:MICOS complex"/>
    <property type="evidence" value="ECO:0007669"/>
    <property type="project" value="TreeGrafter"/>
</dbReference>
<dbReference type="GO" id="GO:0007007">
    <property type="term" value="P:inner mitochondrial membrane organization"/>
    <property type="evidence" value="ECO:0007669"/>
    <property type="project" value="TreeGrafter"/>
</dbReference>
<sequence length="148" mass="16767">MGLWGSKQKRDITVPNPEAAAQVFVTEEAITNVLKTFQESTNQSKKNIEEPKPAPASLDLHLSPDLHDKRISEYEKGLVEGAKQASKEVEEMFRERYTTMPVCVDLQSRVSKCYSDNSDRTLNCLDVANEFIKCVENERQKKFGLTKA</sequence>